<dbReference type="EMBL" id="OX459119">
    <property type="protein sequence ID" value="CAI9093190.1"/>
    <property type="molecule type" value="Genomic_DNA"/>
</dbReference>
<proteinExistence type="predicted"/>
<feature type="compositionally biased region" description="Low complexity" evidence="1">
    <location>
        <begin position="11"/>
        <end position="23"/>
    </location>
</feature>
<organism evidence="2 3">
    <name type="scientific">Oldenlandia corymbosa var. corymbosa</name>
    <dbReference type="NCBI Taxonomy" id="529605"/>
    <lineage>
        <taxon>Eukaryota</taxon>
        <taxon>Viridiplantae</taxon>
        <taxon>Streptophyta</taxon>
        <taxon>Embryophyta</taxon>
        <taxon>Tracheophyta</taxon>
        <taxon>Spermatophyta</taxon>
        <taxon>Magnoliopsida</taxon>
        <taxon>eudicotyledons</taxon>
        <taxon>Gunneridae</taxon>
        <taxon>Pentapetalae</taxon>
        <taxon>asterids</taxon>
        <taxon>lamiids</taxon>
        <taxon>Gentianales</taxon>
        <taxon>Rubiaceae</taxon>
        <taxon>Rubioideae</taxon>
        <taxon>Spermacoceae</taxon>
        <taxon>Hedyotis-Oldenlandia complex</taxon>
        <taxon>Oldenlandia</taxon>
    </lineage>
</organism>
<gene>
    <name evidence="2" type="ORF">OLC1_LOCUS4668</name>
</gene>
<dbReference type="AlphaFoldDB" id="A0AAV1CC67"/>
<protein>
    <submittedName>
        <fullName evidence="2">OLC1v1028628C1</fullName>
    </submittedName>
</protein>
<feature type="region of interest" description="Disordered" evidence="1">
    <location>
        <begin position="150"/>
        <end position="171"/>
    </location>
</feature>
<name>A0AAV1CC67_OLDCO</name>
<evidence type="ECO:0000256" key="1">
    <source>
        <dbReference type="SAM" id="MobiDB-lite"/>
    </source>
</evidence>
<dbReference type="PANTHER" id="PTHR31903:SF4">
    <property type="entry name" value="OS11G0490300 PROTEIN"/>
    <property type="match status" value="1"/>
</dbReference>
<feature type="region of interest" description="Disordered" evidence="1">
    <location>
        <begin position="1"/>
        <end position="23"/>
    </location>
</feature>
<feature type="region of interest" description="Disordered" evidence="1">
    <location>
        <begin position="63"/>
        <end position="104"/>
    </location>
</feature>
<dbReference type="Proteomes" id="UP001161247">
    <property type="component" value="Chromosome 2"/>
</dbReference>
<dbReference type="PANTHER" id="PTHR31903">
    <property type="entry name" value="F12F1.11-RELATED"/>
    <property type="match status" value="1"/>
</dbReference>
<keyword evidence="3" id="KW-1185">Reference proteome</keyword>
<feature type="compositionally biased region" description="Basic residues" evidence="1">
    <location>
        <begin position="74"/>
        <end position="84"/>
    </location>
</feature>
<sequence length="295" mass="31442">MKMRSKGKVHPSPTSSPSSPSPDSLSVLKLLPAAILALISVLSLEDREVLAYLITRSLKSTNPPSFFQPEKTPSKKINHTHLKKSSITGTNTASGGRTNAHSNGGSKTPLFDCECFDCYTSFWFRWDSSPNRELISHAIEAFEENLNLGEQSKKGGKNRKKDKSGRRGLEKKLDFSDPEVFGCGSSGSSPAAVAPVEEISSLVLGKVDIENGIALPPPLSPEKDEGSGHGAGSGRELVNTVVDSPELAVVKDGGETAAATVTAAADNHKGLARKVLPDVMGLLNSRLWNLWSPNV</sequence>
<accession>A0AAV1CC67</accession>
<evidence type="ECO:0000313" key="2">
    <source>
        <dbReference type="EMBL" id="CAI9093190.1"/>
    </source>
</evidence>
<reference evidence="2" key="1">
    <citation type="submission" date="2023-03" db="EMBL/GenBank/DDBJ databases">
        <authorList>
            <person name="Julca I."/>
        </authorList>
    </citation>
    <scope>NUCLEOTIDE SEQUENCE</scope>
</reference>
<feature type="compositionally biased region" description="Polar residues" evidence="1">
    <location>
        <begin position="85"/>
        <end position="104"/>
    </location>
</feature>
<evidence type="ECO:0000313" key="3">
    <source>
        <dbReference type="Proteomes" id="UP001161247"/>
    </source>
</evidence>
<feature type="compositionally biased region" description="Basic residues" evidence="1">
    <location>
        <begin position="154"/>
        <end position="164"/>
    </location>
</feature>
<feature type="region of interest" description="Disordered" evidence="1">
    <location>
        <begin position="216"/>
        <end position="236"/>
    </location>
</feature>